<accession>A0A2J6QRL8</accession>
<name>A0A2J6QRL8_HYAVF</name>
<dbReference type="Proteomes" id="UP000235786">
    <property type="component" value="Unassembled WGS sequence"/>
</dbReference>
<protein>
    <submittedName>
        <fullName evidence="1">Uncharacterized protein</fullName>
    </submittedName>
</protein>
<keyword evidence="2" id="KW-1185">Reference proteome</keyword>
<reference evidence="1 2" key="1">
    <citation type="submission" date="2016-04" db="EMBL/GenBank/DDBJ databases">
        <title>A degradative enzymes factory behind the ericoid mycorrhizal symbiosis.</title>
        <authorList>
            <consortium name="DOE Joint Genome Institute"/>
            <person name="Martino E."/>
            <person name="Morin E."/>
            <person name="Grelet G."/>
            <person name="Kuo A."/>
            <person name="Kohler A."/>
            <person name="Daghino S."/>
            <person name="Barry K."/>
            <person name="Choi C."/>
            <person name="Cichocki N."/>
            <person name="Clum A."/>
            <person name="Copeland A."/>
            <person name="Hainaut M."/>
            <person name="Haridas S."/>
            <person name="Labutti K."/>
            <person name="Lindquist E."/>
            <person name="Lipzen A."/>
            <person name="Khouja H.-R."/>
            <person name="Murat C."/>
            <person name="Ohm R."/>
            <person name="Olson A."/>
            <person name="Spatafora J."/>
            <person name="Veneault-Fourrey C."/>
            <person name="Henrissat B."/>
            <person name="Grigoriev I."/>
            <person name="Martin F."/>
            <person name="Perotto S."/>
        </authorList>
    </citation>
    <scope>NUCLEOTIDE SEQUENCE [LARGE SCALE GENOMIC DNA]</scope>
    <source>
        <strain evidence="1 2">F</strain>
    </source>
</reference>
<dbReference type="EMBL" id="KZ613981">
    <property type="protein sequence ID" value="PMD28903.1"/>
    <property type="molecule type" value="Genomic_DNA"/>
</dbReference>
<evidence type="ECO:0000313" key="2">
    <source>
        <dbReference type="Proteomes" id="UP000235786"/>
    </source>
</evidence>
<proteinExistence type="predicted"/>
<dbReference type="AlphaFoldDB" id="A0A2J6QRL8"/>
<evidence type="ECO:0000313" key="1">
    <source>
        <dbReference type="EMBL" id="PMD28903.1"/>
    </source>
</evidence>
<gene>
    <name evidence="1" type="ORF">L207DRAFT_265122</name>
</gene>
<organism evidence="1 2">
    <name type="scientific">Hyaloscypha variabilis (strain UAMH 11265 / GT02V1 / F)</name>
    <name type="common">Meliniomyces variabilis</name>
    <dbReference type="NCBI Taxonomy" id="1149755"/>
    <lineage>
        <taxon>Eukaryota</taxon>
        <taxon>Fungi</taxon>
        <taxon>Dikarya</taxon>
        <taxon>Ascomycota</taxon>
        <taxon>Pezizomycotina</taxon>
        <taxon>Leotiomycetes</taxon>
        <taxon>Helotiales</taxon>
        <taxon>Hyaloscyphaceae</taxon>
        <taxon>Hyaloscypha</taxon>
        <taxon>Hyaloscypha variabilis</taxon>
    </lineage>
</organism>
<sequence>MPLTSTPTPSILTCPTAGATTSSTVTISVPGSTVTITVTSTPLSCTTTTSSSTSTAAIPTTCNPGGPQPTFSLIVQAPGSDVNGANPYLYPTGPGPSGLPYETALGYKAGRPNTLFTFNDACNLASLRYLLYIIPDATQNNIFFSTAADIAAADGTPAVCNLTNGLFQCTDFYDTIWVYCPDPNDGYLFLAIAGYTNCAQFQLMGQQFR</sequence>